<dbReference type="PANTHER" id="PTHR22950:SF458">
    <property type="entry name" value="SODIUM-COUPLED NEUTRAL AMINO ACID TRANSPORTER 11-RELATED"/>
    <property type="match status" value="1"/>
</dbReference>
<evidence type="ECO:0000256" key="6">
    <source>
        <dbReference type="ARBA" id="ARBA00022989"/>
    </source>
</evidence>
<feature type="domain" description="Amino acid transporter transmembrane" evidence="10">
    <location>
        <begin position="146"/>
        <end position="534"/>
    </location>
</feature>
<comment type="similarity">
    <text evidence="2">Belongs to the amino acid/polyamine transporter 2 family.</text>
</comment>
<keyword evidence="7 9" id="KW-0472">Membrane</keyword>
<evidence type="ECO:0000259" key="10">
    <source>
        <dbReference type="Pfam" id="PF01490"/>
    </source>
</evidence>
<feature type="transmembrane region" description="Helical" evidence="9">
    <location>
        <begin position="338"/>
        <end position="363"/>
    </location>
</feature>
<evidence type="ECO:0000256" key="1">
    <source>
        <dbReference type="ARBA" id="ARBA00004141"/>
    </source>
</evidence>
<evidence type="ECO:0000256" key="7">
    <source>
        <dbReference type="ARBA" id="ARBA00023136"/>
    </source>
</evidence>
<evidence type="ECO:0000313" key="11">
    <source>
        <dbReference type="EMBL" id="KAK4496349.1"/>
    </source>
</evidence>
<dbReference type="Proteomes" id="UP001305779">
    <property type="component" value="Unassembled WGS sequence"/>
</dbReference>
<dbReference type="PANTHER" id="PTHR22950">
    <property type="entry name" value="AMINO ACID TRANSPORTER"/>
    <property type="match status" value="1"/>
</dbReference>
<feature type="transmembrane region" description="Helical" evidence="9">
    <location>
        <begin position="223"/>
        <end position="246"/>
    </location>
</feature>
<evidence type="ECO:0000256" key="8">
    <source>
        <dbReference type="SAM" id="MobiDB-lite"/>
    </source>
</evidence>
<feature type="compositionally biased region" description="Basic and acidic residues" evidence="8">
    <location>
        <begin position="1"/>
        <end position="13"/>
    </location>
</feature>
<proteinExistence type="inferred from homology"/>
<organism evidence="11 12">
    <name type="scientific">Zasmidium cellare</name>
    <name type="common">Wine cellar mold</name>
    <name type="synonym">Racodium cellare</name>
    <dbReference type="NCBI Taxonomy" id="395010"/>
    <lineage>
        <taxon>Eukaryota</taxon>
        <taxon>Fungi</taxon>
        <taxon>Dikarya</taxon>
        <taxon>Ascomycota</taxon>
        <taxon>Pezizomycotina</taxon>
        <taxon>Dothideomycetes</taxon>
        <taxon>Dothideomycetidae</taxon>
        <taxon>Mycosphaerellales</taxon>
        <taxon>Mycosphaerellaceae</taxon>
        <taxon>Zasmidium</taxon>
    </lineage>
</organism>
<feature type="transmembrane region" description="Helical" evidence="9">
    <location>
        <begin position="458"/>
        <end position="474"/>
    </location>
</feature>
<feature type="transmembrane region" description="Helical" evidence="9">
    <location>
        <begin position="514"/>
        <end position="536"/>
    </location>
</feature>
<evidence type="ECO:0000313" key="12">
    <source>
        <dbReference type="Proteomes" id="UP001305779"/>
    </source>
</evidence>
<feature type="compositionally biased region" description="Low complexity" evidence="8">
    <location>
        <begin position="44"/>
        <end position="56"/>
    </location>
</feature>
<comment type="subcellular location">
    <subcellularLocation>
        <location evidence="1">Membrane</location>
        <topology evidence="1">Multi-pass membrane protein</topology>
    </subcellularLocation>
</comment>
<keyword evidence="5" id="KW-0029">Amino-acid transport</keyword>
<evidence type="ECO:0000256" key="3">
    <source>
        <dbReference type="ARBA" id="ARBA00022448"/>
    </source>
</evidence>
<evidence type="ECO:0000256" key="5">
    <source>
        <dbReference type="ARBA" id="ARBA00022970"/>
    </source>
</evidence>
<keyword evidence="12" id="KW-1185">Reference proteome</keyword>
<feature type="transmembrane region" description="Helical" evidence="9">
    <location>
        <begin position="299"/>
        <end position="318"/>
    </location>
</feature>
<feature type="transmembrane region" description="Helical" evidence="9">
    <location>
        <begin position="375"/>
        <end position="397"/>
    </location>
</feature>
<keyword evidence="6 9" id="KW-1133">Transmembrane helix</keyword>
<protein>
    <recommendedName>
        <fullName evidence="10">Amino acid transporter transmembrane domain-containing protein</fullName>
    </recommendedName>
</protein>
<evidence type="ECO:0000256" key="2">
    <source>
        <dbReference type="ARBA" id="ARBA00008066"/>
    </source>
</evidence>
<feature type="transmembrane region" description="Helical" evidence="9">
    <location>
        <begin position="417"/>
        <end position="437"/>
    </location>
</feature>
<feature type="transmembrane region" description="Helical" evidence="9">
    <location>
        <begin position="480"/>
        <end position="502"/>
    </location>
</feature>
<evidence type="ECO:0000256" key="9">
    <source>
        <dbReference type="SAM" id="Phobius"/>
    </source>
</evidence>
<dbReference type="Pfam" id="PF01490">
    <property type="entry name" value="Aa_trans"/>
    <property type="match status" value="1"/>
</dbReference>
<reference evidence="11 12" key="1">
    <citation type="journal article" date="2023" name="G3 (Bethesda)">
        <title>A chromosome-level genome assembly of Zasmidium syzygii isolated from banana leaves.</title>
        <authorList>
            <person name="van Westerhoven A.C."/>
            <person name="Mehrabi R."/>
            <person name="Talebi R."/>
            <person name="Steentjes M.B.F."/>
            <person name="Corcolon B."/>
            <person name="Chong P.A."/>
            <person name="Kema G.H.J."/>
            <person name="Seidl M.F."/>
        </authorList>
    </citation>
    <scope>NUCLEOTIDE SEQUENCE [LARGE SCALE GENOMIC DNA]</scope>
    <source>
        <strain evidence="11 12">P124</strain>
    </source>
</reference>
<comment type="caution">
    <text evidence="11">The sequence shown here is derived from an EMBL/GenBank/DDBJ whole genome shotgun (WGS) entry which is preliminary data.</text>
</comment>
<feature type="region of interest" description="Disordered" evidence="8">
    <location>
        <begin position="1"/>
        <end position="70"/>
    </location>
</feature>
<gene>
    <name evidence="11" type="ORF">PRZ48_012329</name>
</gene>
<dbReference type="EMBL" id="JAXOVC010000010">
    <property type="protein sequence ID" value="KAK4496349.1"/>
    <property type="molecule type" value="Genomic_DNA"/>
</dbReference>
<evidence type="ECO:0000256" key="4">
    <source>
        <dbReference type="ARBA" id="ARBA00022692"/>
    </source>
</evidence>
<feature type="transmembrane region" description="Helical" evidence="9">
    <location>
        <begin position="177"/>
        <end position="199"/>
    </location>
</feature>
<dbReference type="InterPro" id="IPR013057">
    <property type="entry name" value="AA_transpt_TM"/>
</dbReference>
<name>A0ABR0E4U1_ZASCE</name>
<keyword evidence="3" id="KW-0813">Transport</keyword>
<sequence>MARDNVNAVRKEGNEEEAAGLLQDEQIGVDEDDLVVYSKPPSPQQQSKPPTRRQSSFAQTRPDGAPRTPHRVRFDVAEPDVIGEANGSAHPQDWIEEEDYMNGDASAEGGRNLRAPLLTGIEAPSVALANDIEFEAEDALESARPKSGLRMAFMNMANSIIGAGIIGQPYAFKQAGLLSGIILLIVLTITVDWTIQLIVKNSKLSGTNSFQATMEHCFGKSGLVAISVAQWAFAFGGMVAFCIIIGDTIPRVLTALFPSLHSVPVIGLLTDRRAIIVLSTLGISYPLSLYRDIAMLAKASTLALISMLIIIITVVTQGPLMPAELKGPLKGSLVINDGIFQAIGVISFAFVCHHNSLLIYGSLRTPTMDRFAKVTHYSTGISMAACLAMALAGYLTFGSRTQGNVLNNFPTDNIMVNIARLCFGLNMLTTLPLECFVCREVMTLYYFPHEQFNPNRHLIFTTSLVLSAMGMALITCDLGVVFELVGATSACALAYILPPLCFVKLTKRKTWETYAAYICIVFGCIVMGISLLQAVAKMIRGEGGTQSCY</sequence>
<accession>A0ABR0E4U1</accession>
<keyword evidence="4 9" id="KW-0812">Transmembrane</keyword>